<name>A0ACC4B217_POPAL</name>
<comment type="caution">
    <text evidence="1">The sequence shown here is derived from an EMBL/GenBank/DDBJ whole genome shotgun (WGS) entry which is preliminary data.</text>
</comment>
<accession>A0ACC4B217</accession>
<evidence type="ECO:0000313" key="2">
    <source>
        <dbReference type="Proteomes" id="UP000309997"/>
    </source>
</evidence>
<keyword evidence="2" id="KW-1185">Reference proteome</keyword>
<evidence type="ECO:0000313" key="1">
    <source>
        <dbReference type="EMBL" id="KAL3572540.1"/>
    </source>
</evidence>
<proteinExistence type="predicted"/>
<protein>
    <submittedName>
        <fullName evidence="1">Uncharacterized protein</fullName>
    </submittedName>
</protein>
<reference evidence="1 2" key="1">
    <citation type="journal article" date="2024" name="Plant Biotechnol. J.">
        <title>Genome and CRISPR/Cas9 system of a widespread forest tree (Populus alba) in the world.</title>
        <authorList>
            <person name="Liu Y.J."/>
            <person name="Jiang P.F."/>
            <person name="Han X.M."/>
            <person name="Li X.Y."/>
            <person name="Wang H.M."/>
            <person name="Wang Y.J."/>
            <person name="Wang X.X."/>
            <person name="Zeng Q.Y."/>
        </authorList>
    </citation>
    <scope>NUCLEOTIDE SEQUENCE [LARGE SCALE GENOMIC DNA]</scope>
    <source>
        <strain evidence="2">cv. PAL-ZL1</strain>
    </source>
</reference>
<dbReference type="Proteomes" id="UP000309997">
    <property type="component" value="Unassembled WGS sequence"/>
</dbReference>
<gene>
    <name evidence="1" type="ORF">D5086_026444</name>
</gene>
<sequence length="171" mass="18768">MRPRTPYPTLTPEMIIEPLSKQQKFQGSITCKQPKPKSDTRYKQQVCLPISLLCWKPEILSGIAVTVSTGPTSEMAALKVSQLCFRILSIPVSQEPASSMATLIETEPAVHLEASFMVLVVSVFQGPASWMDALKVSLLCSLKQALTFPADSLEVLLPTVLERRALRSVSP</sequence>
<dbReference type="EMBL" id="RCHU02000014">
    <property type="protein sequence ID" value="KAL3572540.1"/>
    <property type="molecule type" value="Genomic_DNA"/>
</dbReference>
<organism evidence="1 2">
    <name type="scientific">Populus alba</name>
    <name type="common">White poplar</name>
    <dbReference type="NCBI Taxonomy" id="43335"/>
    <lineage>
        <taxon>Eukaryota</taxon>
        <taxon>Viridiplantae</taxon>
        <taxon>Streptophyta</taxon>
        <taxon>Embryophyta</taxon>
        <taxon>Tracheophyta</taxon>
        <taxon>Spermatophyta</taxon>
        <taxon>Magnoliopsida</taxon>
        <taxon>eudicotyledons</taxon>
        <taxon>Gunneridae</taxon>
        <taxon>Pentapetalae</taxon>
        <taxon>rosids</taxon>
        <taxon>fabids</taxon>
        <taxon>Malpighiales</taxon>
        <taxon>Salicaceae</taxon>
        <taxon>Saliceae</taxon>
        <taxon>Populus</taxon>
    </lineage>
</organism>